<sequence>MKRGLVQVDINAYIVTTILVFIGYFLQDVNHKNKYVVATCEFIGYILMGFGVILGEKHGQMAVPCIMIFAMLFARLKFLEKACLKFFDAVNEMQVDQLKIKSRIDVEGDDIEKYFFNTNSNRNNTDDL</sequence>
<feature type="transmembrane region" description="Helical" evidence="1">
    <location>
        <begin position="35"/>
        <end position="55"/>
    </location>
</feature>
<feature type="transmembrane region" description="Helical" evidence="1">
    <location>
        <begin position="61"/>
        <end position="78"/>
    </location>
</feature>
<evidence type="ECO:0000256" key="1">
    <source>
        <dbReference type="SAM" id="Phobius"/>
    </source>
</evidence>
<proteinExistence type="predicted"/>
<keyword evidence="1" id="KW-1133">Transmembrane helix</keyword>
<dbReference type="Proteomes" id="UP000243706">
    <property type="component" value="Chromosome 1"/>
</dbReference>
<evidence type="ECO:0000313" key="3">
    <source>
        <dbReference type="Proteomes" id="UP000243706"/>
    </source>
</evidence>
<accession>A0A240C0Q5</accession>
<dbReference type="EMBL" id="LT906464">
    <property type="protein sequence ID" value="SNW00668.1"/>
    <property type="molecule type" value="Genomic_DNA"/>
</dbReference>
<evidence type="ECO:0000313" key="2">
    <source>
        <dbReference type="EMBL" id="SNW00668.1"/>
    </source>
</evidence>
<organism evidence="2 3">
    <name type="scientific">Staphylococcus muscae</name>
    <dbReference type="NCBI Taxonomy" id="1294"/>
    <lineage>
        <taxon>Bacteria</taxon>
        <taxon>Bacillati</taxon>
        <taxon>Bacillota</taxon>
        <taxon>Bacilli</taxon>
        <taxon>Bacillales</taxon>
        <taxon>Staphylococcaceae</taxon>
        <taxon>Staphylococcus</taxon>
    </lineage>
</organism>
<keyword evidence="1" id="KW-0812">Transmembrane</keyword>
<reference evidence="2 3" key="1">
    <citation type="submission" date="2017-06" db="EMBL/GenBank/DDBJ databases">
        <authorList>
            <consortium name="Pathogen Informatics"/>
        </authorList>
    </citation>
    <scope>NUCLEOTIDE SEQUENCE [LARGE SCALE GENOMIC DNA]</scope>
    <source>
        <strain evidence="2 3">NCTC13833</strain>
    </source>
</reference>
<feature type="transmembrane region" description="Helical" evidence="1">
    <location>
        <begin position="6"/>
        <end position="26"/>
    </location>
</feature>
<keyword evidence="1" id="KW-0472">Membrane</keyword>
<dbReference type="AlphaFoldDB" id="A0A240C0Q5"/>
<gene>
    <name evidence="2" type="ORF">SAMEA4412661_00506</name>
</gene>
<name>A0A240C0Q5_9STAP</name>
<protein>
    <submittedName>
        <fullName evidence="2">Uncharacterized protein</fullName>
    </submittedName>
</protein>